<evidence type="ECO:0000313" key="2">
    <source>
        <dbReference type="Proteomes" id="UP000035929"/>
    </source>
</evidence>
<comment type="caution">
    <text evidence="1">The sequence shown here is derived from an EMBL/GenBank/DDBJ whole genome shotgun (WGS) entry which is preliminary data.</text>
</comment>
<proteinExistence type="predicted"/>
<dbReference type="Gene3D" id="3.40.50.1000">
    <property type="entry name" value="HAD superfamily/HAD-like"/>
    <property type="match status" value="1"/>
</dbReference>
<gene>
    <name evidence="1" type="ORF">VP06_12215</name>
</gene>
<dbReference type="InterPro" id="IPR023214">
    <property type="entry name" value="HAD_sf"/>
</dbReference>
<organism evidence="1 2">
    <name type="scientific">Methylobacterium aquaticum</name>
    <dbReference type="NCBI Taxonomy" id="270351"/>
    <lineage>
        <taxon>Bacteria</taxon>
        <taxon>Pseudomonadati</taxon>
        <taxon>Pseudomonadota</taxon>
        <taxon>Alphaproteobacteria</taxon>
        <taxon>Hyphomicrobiales</taxon>
        <taxon>Methylobacteriaceae</taxon>
        <taxon>Methylobacterium</taxon>
    </lineage>
</organism>
<evidence type="ECO:0000313" key="1">
    <source>
        <dbReference type="EMBL" id="KMO35456.1"/>
    </source>
</evidence>
<accession>A0A0J6V909</accession>
<protein>
    <submittedName>
        <fullName evidence="1">Uncharacterized protein</fullName>
    </submittedName>
</protein>
<dbReference type="RefSeq" id="WP_048464041.1">
    <property type="nucleotide sequence ID" value="NZ_LABX01000088.1"/>
</dbReference>
<dbReference type="PATRIC" id="fig|270351.6.peg.7382"/>
<dbReference type="Proteomes" id="UP000035929">
    <property type="component" value="Unassembled WGS sequence"/>
</dbReference>
<name>A0A0J6V909_9HYPH</name>
<dbReference type="OrthoDB" id="9799365at2"/>
<reference evidence="1 2" key="1">
    <citation type="submission" date="2015-03" db="EMBL/GenBank/DDBJ databases">
        <title>Genome sequencing of Methylobacterium aquaticum DSM16371 type strain.</title>
        <authorList>
            <person name="Chaudhry V."/>
            <person name="Patil P.B."/>
        </authorList>
    </citation>
    <scope>NUCLEOTIDE SEQUENCE [LARGE SCALE GENOMIC DNA]</scope>
    <source>
        <strain evidence="1 2">DSM 16371</strain>
    </source>
</reference>
<dbReference type="AlphaFoldDB" id="A0A0J6V909"/>
<sequence>MRLWVDRKAKSRIEIDAMQKTAAADQAENGLPVTADKNWIVVKSEDIQSYQRSATTTFASVLACSSSPRA</sequence>
<dbReference type="EMBL" id="LABX01000088">
    <property type="protein sequence ID" value="KMO35456.1"/>
    <property type="molecule type" value="Genomic_DNA"/>
</dbReference>